<gene>
    <name evidence="1" type="ORF">P153DRAFT_357770</name>
</gene>
<dbReference type="RefSeq" id="XP_033522805.1">
    <property type="nucleotide sequence ID" value="XM_033666755.1"/>
</dbReference>
<dbReference type="Proteomes" id="UP000799771">
    <property type="component" value="Unassembled WGS sequence"/>
</dbReference>
<organism evidence="1 2">
    <name type="scientific">Dothidotthia symphoricarpi CBS 119687</name>
    <dbReference type="NCBI Taxonomy" id="1392245"/>
    <lineage>
        <taxon>Eukaryota</taxon>
        <taxon>Fungi</taxon>
        <taxon>Dikarya</taxon>
        <taxon>Ascomycota</taxon>
        <taxon>Pezizomycotina</taxon>
        <taxon>Dothideomycetes</taxon>
        <taxon>Pleosporomycetidae</taxon>
        <taxon>Pleosporales</taxon>
        <taxon>Dothidotthiaceae</taxon>
        <taxon>Dothidotthia</taxon>
    </lineage>
</organism>
<accession>A0A6A6AA33</accession>
<dbReference type="EMBL" id="ML977508">
    <property type="protein sequence ID" value="KAF2128416.1"/>
    <property type="molecule type" value="Genomic_DNA"/>
</dbReference>
<name>A0A6A6AA33_9PLEO</name>
<reference evidence="1" key="1">
    <citation type="journal article" date="2020" name="Stud. Mycol.">
        <title>101 Dothideomycetes genomes: a test case for predicting lifestyles and emergence of pathogens.</title>
        <authorList>
            <person name="Haridas S."/>
            <person name="Albert R."/>
            <person name="Binder M."/>
            <person name="Bloem J."/>
            <person name="Labutti K."/>
            <person name="Salamov A."/>
            <person name="Andreopoulos B."/>
            <person name="Baker S."/>
            <person name="Barry K."/>
            <person name="Bills G."/>
            <person name="Bluhm B."/>
            <person name="Cannon C."/>
            <person name="Castanera R."/>
            <person name="Culley D."/>
            <person name="Daum C."/>
            <person name="Ezra D."/>
            <person name="Gonzalez J."/>
            <person name="Henrissat B."/>
            <person name="Kuo A."/>
            <person name="Liang C."/>
            <person name="Lipzen A."/>
            <person name="Lutzoni F."/>
            <person name="Magnuson J."/>
            <person name="Mondo S."/>
            <person name="Nolan M."/>
            <person name="Ohm R."/>
            <person name="Pangilinan J."/>
            <person name="Park H.-J."/>
            <person name="Ramirez L."/>
            <person name="Alfaro M."/>
            <person name="Sun H."/>
            <person name="Tritt A."/>
            <person name="Yoshinaga Y."/>
            <person name="Zwiers L.-H."/>
            <person name="Turgeon B."/>
            <person name="Goodwin S."/>
            <person name="Spatafora J."/>
            <person name="Crous P."/>
            <person name="Grigoriev I."/>
        </authorList>
    </citation>
    <scope>NUCLEOTIDE SEQUENCE</scope>
    <source>
        <strain evidence="1">CBS 119687</strain>
    </source>
</reference>
<dbReference type="AlphaFoldDB" id="A0A6A6AA33"/>
<evidence type="ECO:0000313" key="1">
    <source>
        <dbReference type="EMBL" id="KAF2128416.1"/>
    </source>
</evidence>
<protein>
    <submittedName>
        <fullName evidence="1">Uncharacterized protein</fullName>
    </submittedName>
</protein>
<proteinExistence type="predicted"/>
<dbReference type="GeneID" id="54407187"/>
<sequence>MKEHISAHQLRLWRAFETPECRSFGMSCPIGLGSSRPGSNQHGRALSVSNYRSRMSVARLITTESEALMVIVSTRSQSVSRTTKLAMPLSLTWVLGRTGTSIRTPCCWLQANAHVLRVSNHVSVQTSGSTCRDSLDLVFSRYRFSAKPRSRIIFSTLQE</sequence>
<keyword evidence="2" id="KW-1185">Reference proteome</keyword>
<evidence type="ECO:0000313" key="2">
    <source>
        <dbReference type="Proteomes" id="UP000799771"/>
    </source>
</evidence>